<dbReference type="AlphaFoldDB" id="V3ZV03"/>
<dbReference type="Proteomes" id="UP000030746">
    <property type="component" value="Unassembled WGS sequence"/>
</dbReference>
<dbReference type="STRING" id="225164.V3ZV03"/>
<dbReference type="GeneID" id="20249848"/>
<evidence type="ECO:0000313" key="2">
    <source>
        <dbReference type="Proteomes" id="UP000030746"/>
    </source>
</evidence>
<accession>V3ZV03</accession>
<dbReference type="RefSeq" id="XP_009062916.1">
    <property type="nucleotide sequence ID" value="XM_009064668.1"/>
</dbReference>
<dbReference type="CTD" id="20249848"/>
<proteinExistence type="predicted"/>
<name>V3ZV03_LOTGI</name>
<gene>
    <name evidence="1" type="ORF">LOTGIDRAFT_235434</name>
</gene>
<dbReference type="KEGG" id="lgi:LOTGIDRAFT_235434"/>
<keyword evidence="2" id="KW-1185">Reference proteome</keyword>
<evidence type="ECO:0000313" key="1">
    <source>
        <dbReference type="EMBL" id="ESO86375.1"/>
    </source>
</evidence>
<protein>
    <submittedName>
        <fullName evidence="1">Uncharacterized protein</fullName>
    </submittedName>
</protein>
<sequence length="240" mass="27147">MSGKFKTTTMYKHRTRNGQRMFGGMSQDVDRVLPEHIQDKSPPPSYEEVIGQHQSSLKQDQNELPPLSYIDIMPRCLEVGAVDRKVPPKFEPFSAIIENANEWLRCNSGMKVWRCETVERKIEKGTIVNLDSTLIHESTYGFNVYVIGLRLWLTKKSDEKTPTQQLAVYNVIPQEKEVPIRFSTRFGGGSGIVGGAYIVGPGLGRGIHTQITTWTTYEGLNKTLERTNEELKTSPLPGKY</sequence>
<dbReference type="OrthoDB" id="9992480at2759"/>
<organism evidence="1 2">
    <name type="scientific">Lottia gigantea</name>
    <name type="common">Giant owl limpet</name>
    <dbReference type="NCBI Taxonomy" id="225164"/>
    <lineage>
        <taxon>Eukaryota</taxon>
        <taxon>Metazoa</taxon>
        <taxon>Spiralia</taxon>
        <taxon>Lophotrochozoa</taxon>
        <taxon>Mollusca</taxon>
        <taxon>Gastropoda</taxon>
        <taxon>Patellogastropoda</taxon>
        <taxon>Lottioidea</taxon>
        <taxon>Lottiidae</taxon>
        <taxon>Lottia</taxon>
    </lineage>
</organism>
<reference evidence="1 2" key="1">
    <citation type="journal article" date="2013" name="Nature">
        <title>Insights into bilaterian evolution from three spiralian genomes.</title>
        <authorList>
            <person name="Simakov O."/>
            <person name="Marletaz F."/>
            <person name="Cho S.J."/>
            <person name="Edsinger-Gonzales E."/>
            <person name="Havlak P."/>
            <person name="Hellsten U."/>
            <person name="Kuo D.H."/>
            <person name="Larsson T."/>
            <person name="Lv J."/>
            <person name="Arendt D."/>
            <person name="Savage R."/>
            <person name="Osoegawa K."/>
            <person name="de Jong P."/>
            <person name="Grimwood J."/>
            <person name="Chapman J.A."/>
            <person name="Shapiro H."/>
            <person name="Aerts A."/>
            <person name="Otillar R.P."/>
            <person name="Terry A.Y."/>
            <person name="Boore J.L."/>
            <person name="Grigoriev I.V."/>
            <person name="Lindberg D.R."/>
            <person name="Seaver E.C."/>
            <person name="Weisblat D.A."/>
            <person name="Putnam N.H."/>
            <person name="Rokhsar D.S."/>
        </authorList>
    </citation>
    <scope>NUCLEOTIDE SEQUENCE [LARGE SCALE GENOMIC DNA]</scope>
</reference>
<dbReference type="EMBL" id="KB203083">
    <property type="protein sequence ID" value="ESO86375.1"/>
    <property type="molecule type" value="Genomic_DNA"/>
</dbReference>
<dbReference type="HOGENOM" id="CLU_1157563_0_0_1"/>